<dbReference type="Proteomes" id="UP001272137">
    <property type="component" value="Unassembled WGS sequence"/>
</dbReference>
<dbReference type="PROSITE" id="PS01276">
    <property type="entry name" value="PEPTIDASE_U32"/>
    <property type="match status" value="1"/>
</dbReference>
<dbReference type="Pfam" id="PF01136">
    <property type="entry name" value="Peptidase_U32"/>
    <property type="match status" value="1"/>
</dbReference>
<sequence>MTQSSHFATGAAPIELVCPAGSLPALKAAVDNGADCVYLGFRDATNARNFAGLNFDAQAIDAGIRYARERGRKVLVALNTYPQPDGWAAWREAVGRAADAGVDAIIVADPGLMRFARERYPDLRLHLSVQGSATNYEAINFYHEHFGISRAVLPRVLSLAQVEQVTESTPVEIEVFGFGSLCVMVEGRCALSSYATGESPNTRGVCSPAKAVRWQKTPDGLESRLNGVLIDRYEDGENAGYPTLCKGRFTVADESYYAIEEPTSLNTLELLPKLMQIGIRAIKIEGRQRSPAYVAQVTRVWRDAIDQCASNLARYYVKPAWMTELNKVAEGQQHTLGAYHRPWK</sequence>
<proteinExistence type="inferred from homology"/>
<dbReference type="AlphaFoldDB" id="A0AAW9CZ09"/>
<keyword evidence="1" id="KW-0408">Iron</keyword>
<dbReference type="EMBL" id="QXCT01000002">
    <property type="protein sequence ID" value="MDW9256133.1"/>
    <property type="molecule type" value="Genomic_DNA"/>
</dbReference>
<dbReference type="PANTHER" id="PTHR30217">
    <property type="entry name" value="PEPTIDASE U32 FAMILY"/>
    <property type="match status" value="1"/>
</dbReference>
<dbReference type="InterPro" id="IPR051454">
    <property type="entry name" value="RNA/ubiquinone_mod_enzymes"/>
</dbReference>
<dbReference type="KEGG" id="btha:DR62_50"/>
<accession>A0AAW9CZ09</accession>
<feature type="binding site" evidence="1">
    <location>
        <position position="182"/>
    </location>
    <ligand>
        <name>[4Fe-4S] cluster</name>
        <dbReference type="ChEBI" id="CHEBI:49883"/>
    </ligand>
</feature>
<feature type="binding site" evidence="1">
    <location>
        <position position="189"/>
    </location>
    <ligand>
        <name>[4Fe-4S] cluster</name>
        <dbReference type="ChEBI" id="CHEBI:49883"/>
    </ligand>
</feature>
<comment type="caution">
    <text evidence="2">The sequence shown here is derived from an EMBL/GenBank/DDBJ whole genome shotgun (WGS) entry which is preliminary data.</text>
</comment>
<comment type="function">
    <text evidence="1">Required for O(2)-independent ubiquinone (coenzyme Q) biosynthesis. Together with UbiV, is essential for the C6-hydroxylation reaction in the oxygen-independent ubiquinone biosynthesis pathway.</text>
</comment>
<evidence type="ECO:0000313" key="3">
    <source>
        <dbReference type="Proteomes" id="UP001272137"/>
    </source>
</evidence>
<comment type="similarity">
    <text evidence="1">Belongs to the peptidase U32 family. UbiU subfamily.</text>
</comment>
<keyword evidence="1" id="KW-0411">Iron-sulfur</keyword>
<keyword evidence="1" id="KW-0831">Ubiquinone biosynthesis</keyword>
<gene>
    <name evidence="1" type="primary">ubiU</name>
    <name evidence="2" type="ORF">C7S16_1440</name>
</gene>
<comment type="subunit">
    <text evidence="1">Forms a heterodimer with UbiV.</text>
</comment>
<comment type="cofactor">
    <cofactor evidence="1">
        <name>[4Fe-4S] cluster</name>
        <dbReference type="ChEBI" id="CHEBI:49883"/>
    </cofactor>
</comment>
<feature type="binding site" evidence="1">
    <location>
        <position position="245"/>
    </location>
    <ligand>
        <name>[4Fe-4S] cluster</name>
        <dbReference type="ChEBI" id="CHEBI:49883"/>
    </ligand>
</feature>
<evidence type="ECO:0000256" key="1">
    <source>
        <dbReference type="HAMAP-Rule" id="MF_02232"/>
    </source>
</evidence>
<dbReference type="GO" id="GO:0051539">
    <property type="term" value="F:4 iron, 4 sulfur cluster binding"/>
    <property type="evidence" value="ECO:0007669"/>
    <property type="project" value="UniProtKB-UniRule"/>
</dbReference>
<dbReference type="InterPro" id="IPR011060">
    <property type="entry name" value="RibuloseP-bd_barrel"/>
</dbReference>
<dbReference type="InterPro" id="IPR001539">
    <property type="entry name" value="Peptidase_U32"/>
</dbReference>
<dbReference type="RefSeq" id="WP_009904559.1">
    <property type="nucleotide sequence ID" value="NZ_CP008914.2"/>
</dbReference>
<feature type="binding site" evidence="1">
    <location>
        <position position="206"/>
    </location>
    <ligand>
        <name>[4Fe-4S] cluster</name>
        <dbReference type="ChEBI" id="CHEBI:49883"/>
    </ligand>
</feature>
<evidence type="ECO:0000313" key="2">
    <source>
        <dbReference type="EMBL" id="MDW9256133.1"/>
    </source>
</evidence>
<dbReference type="InterPro" id="IPR043692">
    <property type="entry name" value="UbiU"/>
</dbReference>
<keyword evidence="1" id="KW-0004">4Fe-4S</keyword>
<protein>
    <recommendedName>
        <fullName evidence="1">Ubiquinone biosynthesis protein UbiU</fullName>
    </recommendedName>
</protein>
<comment type="pathway">
    <text evidence="1">Cofactor biosynthesis; ubiquinone biosynthesis.</text>
</comment>
<keyword evidence="1" id="KW-0479">Metal-binding</keyword>
<dbReference type="PANTHER" id="PTHR30217:SF3">
    <property type="entry name" value="UBIQUINONE BIOSYNTHESIS PROTEIN UBIU"/>
    <property type="match status" value="1"/>
</dbReference>
<name>A0AAW9CZ09_BURTH</name>
<reference evidence="2" key="1">
    <citation type="submission" date="2018-08" db="EMBL/GenBank/DDBJ databases">
        <title>Identification of Burkholderia cepacia strains that express a Burkholderia pseudomallei-like capsular polysaccharide.</title>
        <authorList>
            <person name="Burtnick M.N."/>
            <person name="Vongsouvath M."/>
            <person name="Newton P."/>
            <person name="Wuthiekanun V."/>
            <person name="Limmathurotsakul D."/>
            <person name="Brett P.J."/>
            <person name="Chantratita N."/>
            <person name="Dance D.A."/>
        </authorList>
    </citation>
    <scope>NUCLEOTIDE SEQUENCE</scope>
    <source>
        <strain evidence="2">SBXCC001</strain>
    </source>
</reference>
<dbReference type="HAMAP" id="MF_02232">
    <property type="entry name" value="UbiU"/>
    <property type="match status" value="1"/>
</dbReference>
<dbReference type="GO" id="GO:0006744">
    <property type="term" value="P:ubiquinone biosynthetic process"/>
    <property type="evidence" value="ECO:0007669"/>
    <property type="project" value="UniProtKB-UniRule"/>
</dbReference>
<dbReference type="GO" id="GO:0046872">
    <property type="term" value="F:metal ion binding"/>
    <property type="evidence" value="ECO:0007669"/>
    <property type="project" value="UniProtKB-KW"/>
</dbReference>
<organism evidence="2 3">
    <name type="scientific">Burkholderia thailandensis</name>
    <dbReference type="NCBI Taxonomy" id="57975"/>
    <lineage>
        <taxon>Bacteria</taxon>
        <taxon>Pseudomonadati</taxon>
        <taxon>Pseudomonadota</taxon>
        <taxon>Betaproteobacteria</taxon>
        <taxon>Burkholderiales</taxon>
        <taxon>Burkholderiaceae</taxon>
        <taxon>Burkholderia</taxon>
        <taxon>pseudomallei group</taxon>
    </lineage>
</organism>
<dbReference type="SUPFAM" id="SSF51366">
    <property type="entry name" value="Ribulose-phoshate binding barrel"/>
    <property type="match status" value="1"/>
</dbReference>